<reference evidence="1 2" key="1">
    <citation type="submission" date="2018-06" db="EMBL/GenBank/DDBJ databases">
        <title>Genomic Encyclopedia of Archaeal and Bacterial Type Strains, Phase II (KMG-II): from individual species to whole genera.</title>
        <authorList>
            <person name="Goeker M."/>
        </authorList>
    </citation>
    <scope>NUCLEOTIDE SEQUENCE [LARGE SCALE GENOMIC DNA]</scope>
    <source>
        <strain evidence="1 2">DSM 18710</strain>
    </source>
</reference>
<dbReference type="Proteomes" id="UP000249852">
    <property type="component" value="Unassembled WGS sequence"/>
</dbReference>
<evidence type="ECO:0000313" key="2">
    <source>
        <dbReference type="Proteomes" id="UP000249852"/>
    </source>
</evidence>
<dbReference type="EMBL" id="QLTQ01000041">
    <property type="protein sequence ID" value="RAS41082.1"/>
    <property type="molecule type" value="Genomic_DNA"/>
</dbReference>
<sequence>MYYSYTTGIFFAFKDEYFASQIKKYSLEQISFKRHRIKL</sequence>
<evidence type="ECO:0000313" key="1">
    <source>
        <dbReference type="EMBL" id="RAS41082.1"/>
    </source>
</evidence>
<comment type="caution">
    <text evidence="1">The sequence shown here is derived from an EMBL/GenBank/DDBJ whole genome shotgun (WGS) entry which is preliminary data.</text>
</comment>
<organism evidence="1 2">
    <name type="scientific">Prevotella pallens</name>
    <dbReference type="NCBI Taxonomy" id="60133"/>
    <lineage>
        <taxon>Bacteria</taxon>
        <taxon>Pseudomonadati</taxon>
        <taxon>Bacteroidota</taxon>
        <taxon>Bacteroidia</taxon>
        <taxon>Bacteroidales</taxon>
        <taxon>Prevotellaceae</taxon>
        <taxon>Prevotella</taxon>
    </lineage>
</organism>
<gene>
    <name evidence="1" type="ORF">BC673_1416</name>
</gene>
<keyword evidence="2" id="KW-1185">Reference proteome</keyword>
<accession>A0ABX9DMI8</accession>
<proteinExistence type="predicted"/>
<protein>
    <submittedName>
        <fullName evidence="1">Uncharacterized protein</fullName>
    </submittedName>
</protein>
<name>A0ABX9DMI8_9BACT</name>